<evidence type="ECO:0008006" key="10">
    <source>
        <dbReference type="Google" id="ProtNLM"/>
    </source>
</evidence>
<evidence type="ECO:0000256" key="5">
    <source>
        <dbReference type="ARBA" id="ARBA00022989"/>
    </source>
</evidence>
<comment type="subcellular location">
    <subcellularLocation>
        <location evidence="1">Cell membrane</location>
    </subcellularLocation>
</comment>
<protein>
    <recommendedName>
        <fullName evidence="10">Threonine AND proline RICH protein</fullName>
    </recommendedName>
</protein>
<evidence type="ECO:0000256" key="7">
    <source>
        <dbReference type="SAM" id="MobiDB-lite"/>
    </source>
</evidence>
<dbReference type="Gene3D" id="2.60.40.2880">
    <property type="entry name" value="MmpS1-5, C-terminal soluble domain"/>
    <property type="match status" value="1"/>
</dbReference>
<evidence type="ECO:0000256" key="2">
    <source>
        <dbReference type="ARBA" id="ARBA00007531"/>
    </source>
</evidence>
<keyword evidence="4" id="KW-0812">Transmembrane</keyword>
<dbReference type="InterPro" id="IPR038468">
    <property type="entry name" value="MmpS_C"/>
</dbReference>
<evidence type="ECO:0000256" key="1">
    <source>
        <dbReference type="ARBA" id="ARBA00004236"/>
    </source>
</evidence>
<evidence type="ECO:0000256" key="4">
    <source>
        <dbReference type="ARBA" id="ARBA00022692"/>
    </source>
</evidence>
<dbReference type="GO" id="GO:0005886">
    <property type="term" value="C:plasma membrane"/>
    <property type="evidence" value="ECO:0007669"/>
    <property type="project" value="UniProtKB-SubCell"/>
</dbReference>
<dbReference type="Proteomes" id="UP000682202">
    <property type="component" value="Chromosome"/>
</dbReference>
<evidence type="ECO:0000313" key="8">
    <source>
        <dbReference type="EMBL" id="QUR66664.1"/>
    </source>
</evidence>
<keyword evidence="3" id="KW-1003">Cell membrane</keyword>
<evidence type="ECO:0000313" key="9">
    <source>
        <dbReference type="Proteomes" id="UP000682202"/>
    </source>
</evidence>
<comment type="similarity">
    <text evidence="2">Belongs to the MmpS family.</text>
</comment>
<dbReference type="EMBL" id="CP046600">
    <property type="protein sequence ID" value="QUR66664.1"/>
    <property type="molecule type" value="Genomic_DNA"/>
</dbReference>
<sequence>MFPASGESSRQASRCITVRSRPVRHAARHSVADSAANNISTISNTANPLHEGVRNVEDYPTAEDYVTSEIDLDDFESSSADSDGEWVWPADRRWRPLAATIGGVVAVGAIATAVIINSGDSASTKATVGAPAPRTATSASPRTTAAPTSSPKTTPRTSPTPSRTSPLSPETVTTLTPPSASPSPSLGPGIGAIPTPTAAVPPTPAPPGAALNPRAVVYRVTGAKQLLDLVNVVYTDEQGFPKTEFNVSLPWTKMVVLNPGVQTQSVVATSIYSRLNCSIVNAAGQPVVASASNSIITTCTR</sequence>
<proteinExistence type="inferred from homology"/>
<keyword evidence="6" id="KW-0472">Membrane</keyword>
<feature type="compositionally biased region" description="Low complexity" evidence="7">
    <location>
        <begin position="130"/>
        <end position="198"/>
    </location>
</feature>
<organism evidence="8 9">
    <name type="scientific">Mycobacterium spongiae</name>
    <dbReference type="NCBI Taxonomy" id="886343"/>
    <lineage>
        <taxon>Bacteria</taxon>
        <taxon>Bacillati</taxon>
        <taxon>Actinomycetota</taxon>
        <taxon>Actinomycetes</taxon>
        <taxon>Mycobacteriales</taxon>
        <taxon>Mycobacteriaceae</taxon>
        <taxon>Mycobacterium</taxon>
    </lineage>
</organism>
<keyword evidence="5" id="KW-1133">Transmembrane helix</keyword>
<accession>A0A975JX01</accession>
<keyword evidence="9" id="KW-1185">Reference proteome</keyword>
<evidence type="ECO:0000256" key="6">
    <source>
        <dbReference type="ARBA" id="ARBA00023136"/>
    </source>
</evidence>
<feature type="region of interest" description="Disordered" evidence="7">
    <location>
        <begin position="122"/>
        <end position="209"/>
    </location>
</feature>
<name>A0A975JX01_9MYCO</name>
<reference evidence="8" key="1">
    <citation type="submission" date="2019-12" db="EMBL/GenBank/DDBJ databases">
        <title>Mycobacterium spongiae sp. nov.</title>
        <authorList>
            <person name="Stinear T."/>
        </authorList>
    </citation>
    <scope>NUCLEOTIDE SEQUENCE</scope>
    <source>
        <strain evidence="8">FSD4b-SM</strain>
    </source>
</reference>
<dbReference type="RefSeq" id="WP_211698233.1">
    <property type="nucleotide sequence ID" value="NZ_CP046600.1"/>
</dbReference>
<dbReference type="Pfam" id="PF05423">
    <property type="entry name" value="Mycobact_memb"/>
    <property type="match status" value="1"/>
</dbReference>
<evidence type="ECO:0000256" key="3">
    <source>
        <dbReference type="ARBA" id="ARBA00022475"/>
    </source>
</evidence>
<dbReference type="InterPro" id="IPR008693">
    <property type="entry name" value="MmpS"/>
</dbReference>
<gene>
    <name evidence="8" type="ORF">F6B93_05750</name>
</gene>
<dbReference type="AlphaFoldDB" id="A0A975JX01"/>
<dbReference type="KEGG" id="mspg:F6B93_05750"/>